<proteinExistence type="predicted"/>
<reference evidence="1" key="1">
    <citation type="submission" date="2023-03" db="EMBL/GenBank/DDBJ databases">
        <title>Massive genome expansion in bonnet fungi (Mycena s.s.) driven by repeated elements and novel gene families across ecological guilds.</title>
        <authorList>
            <consortium name="Lawrence Berkeley National Laboratory"/>
            <person name="Harder C.B."/>
            <person name="Miyauchi S."/>
            <person name="Viragh M."/>
            <person name="Kuo A."/>
            <person name="Thoen E."/>
            <person name="Andreopoulos B."/>
            <person name="Lu D."/>
            <person name="Skrede I."/>
            <person name="Drula E."/>
            <person name="Henrissat B."/>
            <person name="Morin E."/>
            <person name="Kohler A."/>
            <person name="Barry K."/>
            <person name="LaButti K."/>
            <person name="Morin E."/>
            <person name="Salamov A."/>
            <person name="Lipzen A."/>
            <person name="Mereny Z."/>
            <person name="Hegedus B."/>
            <person name="Baldrian P."/>
            <person name="Stursova M."/>
            <person name="Weitz H."/>
            <person name="Taylor A."/>
            <person name="Grigoriev I.V."/>
            <person name="Nagy L.G."/>
            <person name="Martin F."/>
            <person name="Kauserud H."/>
        </authorList>
    </citation>
    <scope>NUCLEOTIDE SEQUENCE</scope>
    <source>
        <strain evidence="1">CBHHK002</strain>
    </source>
</reference>
<evidence type="ECO:0008006" key="3">
    <source>
        <dbReference type="Google" id="ProtNLM"/>
    </source>
</evidence>
<name>A0AAD7EX00_9AGAR</name>
<dbReference type="AlphaFoldDB" id="A0AAD7EX00"/>
<evidence type="ECO:0000313" key="1">
    <source>
        <dbReference type="EMBL" id="KAJ7354508.1"/>
    </source>
</evidence>
<dbReference type="Gene3D" id="1.20.1280.50">
    <property type="match status" value="1"/>
</dbReference>
<organism evidence="1 2">
    <name type="scientific">Mycena albidolilacea</name>
    <dbReference type="NCBI Taxonomy" id="1033008"/>
    <lineage>
        <taxon>Eukaryota</taxon>
        <taxon>Fungi</taxon>
        <taxon>Dikarya</taxon>
        <taxon>Basidiomycota</taxon>
        <taxon>Agaricomycotina</taxon>
        <taxon>Agaricomycetes</taxon>
        <taxon>Agaricomycetidae</taxon>
        <taxon>Agaricales</taxon>
        <taxon>Marasmiineae</taxon>
        <taxon>Mycenaceae</taxon>
        <taxon>Mycena</taxon>
    </lineage>
</organism>
<accession>A0AAD7EX00</accession>
<sequence>MAVPKTLWKCNCSGIPHWFLYESIPSSIPNVSEYSMSGSPNPPVQKLPVELLGEIFSWTLGDWGVMTDDPSTLLLEPLTISHVCGQWRSISLSMPMLWAMIWIDHPRTSHVPMHTNPKSCLSFPTSTEHELMDEIFALLVPHLSRWQSVDLIFKTDTQQSLLSISGTKAVTLEHVALHVDSWDTAGAESLQSALYARPSVCSIHLLSVPACSQHHVPWAQLIHLDATALELDIRDLRNEEIAWNRPAAGKSYPILSQPNSITTEVHARLSVTLCSQGPCGGEPTSWVFV</sequence>
<dbReference type="EMBL" id="JARIHO010000010">
    <property type="protein sequence ID" value="KAJ7354508.1"/>
    <property type="molecule type" value="Genomic_DNA"/>
</dbReference>
<keyword evidence="2" id="KW-1185">Reference proteome</keyword>
<dbReference type="Proteomes" id="UP001218218">
    <property type="component" value="Unassembled WGS sequence"/>
</dbReference>
<gene>
    <name evidence="1" type="ORF">DFH08DRAFT_804408</name>
</gene>
<evidence type="ECO:0000313" key="2">
    <source>
        <dbReference type="Proteomes" id="UP001218218"/>
    </source>
</evidence>
<protein>
    <recommendedName>
        <fullName evidence="3">F-box domain-containing protein</fullName>
    </recommendedName>
</protein>
<comment type="caution">
    <text evidence="1">The sequence shown here is derived from an EMBL/GenBank/DDBJ whole genome shotgun (WGS) entry which is preliminary data.</text>
</comment>